<evidence type="ECO:0000313" key="3">
    <source>
        <dbReference type="Proteomes" id="UP000001876"/>
    </source>
</evidence>
<dbReference type="Proteomes" id="UP000001876">
    <property type="component" value="Unassembled WGS sequence"/>
</dbReference>
<evidence type="ECO:0000313" key="2">
    <source>
        <dbReference type="EMBL" id="EEH54275.1"/>
    </source>
</evidence>
<feature type="compositionally biased region" description="Basic and acidic residues" evidence="1">
    <location>
        <begin position="10"/>
        <end position="23"/>
    </location>
</feature>
<name>C1N0I3_MICPC</name>
<dbReference type="OMA" id="IGREMYE"/>
<dbReference type="EMBL" id="GG663744">
    <property type="protein sequence ID" value="EEH54275.1"/>
    <property type="molecule type" value="Genomic_DNA"/>
</dbReference>
<sequence>MSGPEDDATVVERAREDREDEKKVVDALRKDGTFEKFRKRVMEEDELKAYVAEAVTNSKTLGSRHSAHMSEKELVDALREEMEDSLMTQFAKHAWGAMCDESGGIGREMYEAVHEMRERVAREGEPPPPRE</sequence>
<dbReference type="PANTHER" id="PTHR34356">
    <property type="entry name" value="ANTIGENIC HEAT-STABLE PROTEIN"/>
    <property type="match status" value="1"/>
</dbReference>
<organism evidence="3">
    <name type="scientific">Micromonas pusilla (strain CCMP1545)</name>
    <name type="common">Picoplanktonic green alga</name>
    <dbReference type="NCBI Taxonomy" id="564608"/>
    <lineage>
        <taxon>Eukaryota</taxon>
        <taxon>Viridiplantae</taxon>
        <taxon>Chlorophyta</taxon>
        <taxon>Mamiellophyceae</taxon>
        <taxon>Mamiellales</taxon>
        <taxon>Mamiellaceae</taxon>
        <taxon>Micromonas</taxon>
    </lineage>
</organism>
<gene>
    <name evidence="2" type="ORF">MICPUCDRAFT_51031</name>
</gene>
<feature type="region of interest" description="Disordered" evidence="1">
    <location>
        <begin position="1"/>
        <end position="23"/>
    </location>
</feature>
<dbReference type="AlphaFoldDB" id="C1N0I3"/>
<dbReference type="KEGG" id="mpp:MICPUCDRAFT_51031"/>
<reference evidence="2 3" key="1">
    <citation type="journal article" date="2009" name="Science">
        <title>Green evolution and dynamic adaptations revealed by genomes of the marine picoeukaryotes Micromonas.</title>
        <authorList>
            <person name="Worden A.Z."/>
            <person name="Lee J.H."/>
            <person name="Mock T."/>
            <person name="Rouze P."/>
            <person name="Simmons M.P."/>
            <person name="Aerts A.L."/>
            <person name="Allen A.E."/>
            <person name="Cuvelier M.L."/>
            <person name="Derelle E."/>
            <person name="Everett M.V."/>
            <person name="Foulon E."/>
            <person name="Grimwood J."/>
            <person name="Gundlach H."/>
            <person name="Henrissat B."/>
            <person name="Napoli C."/>
            <person name="McDonald S.M."/>
            <person name="Parker M.S."/>
            <person name="Rombauts S."/>
            <person name="Salamov A."/>
            <person name="Von Dassow P."/>
            <person name="Badger J.H."/>
            <person name="Coutinho P.M."/>
            <person name="Demir E."/>
            <person name="Dubchak I."/>
            <person name="Gentemann C."/>
            <person name="Eikrem W."/>
            <person name="Gready J.E."/>
            <person name="John U."/>
            <person name="Lanier W."/>
            <person name="Lindquist E.A."/>
            <person name="Lucas S."/>
            <person name="Mayer K.F."/>
            <person name="Moreau H."/>
            <person name="Not F."/>
            <person name="Otillar R."/>
            <person name="Panaud O."/>
            <person name="Pangilinan J."/>
            <person name="Paulsen I."/>
            <person name="Piegu B."/>
            <person name="Poliakov A."/>
            <person name="Robbens S."/>
            <person name="Schmutz J."/>
            <person name="Toulza E."/>
            <person name="Wyss T."/>
            <person name="Zelensky A."/>
            <person name="Zhou K."/>
            <person name="Armbrust E.V."/>
            <person name="Bhattacharya D."/>
            <person name="Goodenough U.W."/>
            <person name="Van de Peer Y."/>
            <person name="Grigoriev I.V."/>
        </authorList>
    </citation>
    <scope>NUCLEOTIDE SEQUENCE [LARGE SCALE GENOMIC DNA]</scope>
    <source>
        <strain evidence="2 3">CCMP1545</strain>
    </source>
</reference>
<keyword evidence="3" id="KW-1185">Reference proteome</keyword>
<dbReference type="PANTHER" id="PTHR34356:SF1">
    <property type="entry name" value="ANTIGENIC HEAT-STABLE PROTEIN"/>
    <property type="match status" value="1"/>
</dbReference>
<proteinExistence type="predicted"/>
<accession>C1N0I3</accession>
<dbReference type="RefSeq" id="XP_003061645.1">
    <property type="nucleotide sequence ID" value="XM_003061599.1"/>
</dbReference>
<evidence type="ECO:0000256" key="1">
    <source>
        <dbReference type="SAM" id="MobiDB-lite"/>
    </source>
</evidence>
<protein>
    <submittedName>
        <fullName evidence="2">Predicted protein</fullName>
    </submittedName>
</protein>
<dbReference type="OrthoDB" id="2021066at2759"/>
<dbReference type="GeneID" id="9686834"/>